<organism evidence="1 2">
    <name type="scientific">Marinobacterium halophilum</name>
    <dbReference type="NCBI Taxonomy" id="267374"/>
    <lineage>
        <taxon>Bacteria</taxon>
        <taxon>Pseudomonadati</taxon>
        <taxon>Pseudomonadota</taxon>
        <taxon>Gammaproteobacteria</taxon>
        <taxon>Oceanospirillales</taxon>
        <taxon>Oceanospirillaceae</taxon>
        <taxon>Marinobacterium</taxon>
    </lineage>
</organism>
<keyword evidence="2" id="KW-1185">Reference proteome</keyword>
<gene>
    <name evidence="1" type="ORF">CLV44_11414</name>
</gene>
<proteinExistence type="predicted"/>
<protein>
    <submittedName>
        <fullName evidence="1">Uncharacterized protein</fullName>
    </submittedName>
</protein>
<dbReference type="RefSeq" id="WP_106592083.1">
    <property type="nucleotide sequence ID" value="NZ_PYGI01000014.1"/>
</dbReference>
<dbReference type="Proteomes" id="UP000242133">
    <property type="component" value="Unassembled WGS sequence"/>
</dbReference>
<reference evidence="1 2" key="1">
    <citation type="submission" date="2018-03" db="EMBL/GenBank/DDBJ databases">
        <title>Genomic Encyclopedia of Archaeal and Bacterial Type Strains, Phase II (KMG-II): from individual species to whole genera.</title>
        <authorList>
            <person name="Goeker M."/>
        </authorList>
    </citation>
    <scope>NUCLEOTIDE SEQUENCE [LARGE SCALE GENOMIC DNA]</scope>
    <source>
        <strain evidence="1 2">DSM 17586</strain>
    </source>
</reference>
<comment type="caution">
    <text evidence="1">The sequence shown here is derived from an EMBL/GenBank/DDBJ whole genome shotgun (WGS) entry which is preliminary data.</text>
</comment>
<dbReference type="AlphaFoldDB" id="A0A2P8EU80"/>
<accession>A0A2P8EU80</accession>
<evidence type="ECO:0000313" key="2">
    <source>
        <dbReference type="Proteomes" id="UP000242133"/>
    </source>
</evidence>
<evidence type="ECO:0000313" key="1">
    <source>
        <dbReference type="EMBL" id="PSL13023.1"/>
    </source>
</evidence>
<dbReference type="EMBL" id="PYGI01000014">
    <property type="protein sequence ID" value="PSL13023.1"/>
    <property type="molecule type" value="Genomic_DNA"/>
</dbReference>
<name>A0A2P8EU80_9GAMM</name>
<sequence>MIKALIAFQDGTRKEVYLLTRPMEGEYIEHAGERFQVKNVTHITANTNTDTPPKLVIKVGIGRKSSHAMENSERGFFTGI</sequence>